<evidence type="ECO:0000259" key="7">
    <source>
        <dbReference type="PROSITE" id="PS50001"/>
    </source>
</evidence>
<dbReference type="EMBL" id="GEDC01025200">
    <property type="protein sequence ID" value="JAS12098.1"/>
    <property type="molecule type" value="Transcribed_RNA"/>
</dbReference>
<evidence type="ECO:0000256" key="5">
    <source>
        <dbReference type="PROSITE-ProRule" id="PRU00191"/>
    </source>
</evidence>
<proteinExistence type="predicted"/>
<feature type="region of interest" description="Disordered" evidence="6">
    <location>
        <begin position="444"/>
        <end position="464"/>
    </location>
</feature>
<dbReference type="CDD" id="cd09945">
    <property type="entry name" value="SH2_SHB_SHD_SHE_SHF_like"/>
    <property type="match status" value="1"/>
</dbReference>
<evidence type="ECO:0000256" key="2">
    <source>
        <dbReference type="ARBA" id="ARBA00022999"/>
    </source>
</evidence>
<dbReference type="Pfam" id="PF00017">
    <property type="entry name" value="SH2"/>
    <property type="match status" value="1"/>
</dbReference>
<feature type="domain" description="SH2" evidence="7">
    <location>
        <begin position="522"/>
        <end position="618"/>
    </location>
</feature>
<dbReference type="Gene3D" id="3.30.505.10">
    <property type="entry name" value="SH2 domain"/>
    <property type="match status" value="1"/>
</dbReference>
<feature type="compositionally biased region" description="Low complexity" evidence="6">
    <location>
        <begin position="219"/>
        <end position="269"/>
    </location>
</feature>
<evidence type="ECO:0000256" key="1">
    <source>
        <dbReference type="ARBA" id="ARBA00022553"/>
    </source>
</evidence>
<comment type="function">
    <text evidence="3">May function as an adapter protein.</text>
</comment>
<dbReference type="GO" id="GO:0001784">
    <property type="term" value="F:phosphotyrosine residue binding"/>
    <property type="evidence" value="ECO:0007669"/>
    <property type="project" value="TreeGrafter"/>
</dbReference>
<sequence length="623" mass="68948">MPPLRSKGDTDADVDEMSRQRNFYETAFDSRVSRSDDDLDVDVVINKCILPSAKPPRPGPSGEERRRSNLSRQEMVKKKPRGLKMRKDTVDSMTQDMSNLDIQNSPLPLRGFAPTPPSSAPLPTKFPSSHSMASVHSAPNLPGTRIKDSRLPVKSLKCRLEDSRALEGRPNDRPELRFGRPKSLFCPTDISEIKGRPEVLANQVLEIKGRPKRVHVKYSSTESMATSSSGGSLESIRSSTSEGNRSTSSSESHRSSSLSSHSSDSSSSGFPVVGTPMGARFFQQTKLHILSPISDKSSQEPGSETSENNKNNNSHGASPEENTLVSPVPEQTQETTVQLQKPKRRTPQNKNLINLGFTQSGDSETHQGSDSGISIESRCGGNGLHNQNNVDLSDLPFDMPKLRRRRMLQQSINVQDTSGSATSVDLKDLPFDMPKLRRRMRIAPPSTESSGVSQASSSHSVQEVDVRPVSMPIMSRPSLTLDLEPGPKQMRSFGLSLDLTETSAAIAGEDIEVDLPLERQGWYHGVITRLEAEKVLRNTEEGSYLVRNSESSRLDYSLSLKSARGFMHMRIQQCRETGKYILGQFSNPFNTIPQMIQHYSINRLPIRGAEHMCLLHPVIEQLL</sequence>
<feature type="compositionally biased region" description="Polar residues" evidence="6">
    <location>
        <begin position="314"/>
        <end position="339"/>
    </location>
</feature>
<keyword evidence="1" id="KW-0597">Phosphoprotein</keyword>
<feature type="compositionally biased region" description="Polar residues" evidence="6">
    <location>
        <begin position="294"/>
        <end position="306"/>
    </location>
</feature>
<reference evidence="8" key="1">
    <citation type="submission" date="2015-12" db="EMBL/GenBank/DDBJ databases">
        <title>De novo transcriptome assembly of four potential Pierce s Disease insect vectors from Arizona vineyards.</title>
        <authorList>
            <person name="Tassone E.E."/>
        </authorList>
    </citation>
    <scope>NUCLEOTIDE SEQUENCE</scope>
</reference>
<dbReference type="FunFam" id="3.30.505.10:FF:000058">
    <property type="entry name" value="SH2 domain-containing adapter protein D"/>
    <property type="match status" value="1"/>
</dbReference>
<keyword evidence="2 5" id="KW-0727">SH2 domain</keyword>
<evidence type="ECO:0000256" key="6">
    <source>
        <dbReference type="SAM" id="MobiDB-lite"/>
    </source>
</evidence>
<evidence type="ECO:0000256" key="4">
    <source>
        <dbReference type="ARBA" id="ARBA00074794"/>
    </source>
</evidence>
<accession>A0A1B6CFD2</accession>
<gene>
    <name evidence="8" type="ORF">g.23538</name>
</gene>
<dbReference type="SMART" id="SM00252">
    <property type="entry name" value="SH2"/>
    <property type="match status" value="1"/>
</dbReference>
<feature type="compositionally biased region" description="Basic and acidic residues" evidence="6">
    <location>
        <begin position="158"/>
        <end position="178"/>
    </location>
</feature>
<feature type="region of interest" description="Disordered" evidence="6">
    <location>
        <begin position="210"/>
        <end position="271"/>
    </location>
</feature>
<name>A0A1B6CFD2_9HEMI</name>
<dbReference type="AlphaFoldDB" id="A0A1B6CFD2"/>
<dbReference type="InterPro" id="IPR051846">
    <property type="entry name" value="SH2_domain_adapters"/>
</dbReference>
<dbReference type="InterPro" id="IPR000980">
    <property type="entry name" value="SH2"/>
</dbReference>
<feature type="compositionally biased region" description="Polar residues" evidence="6">
    <location>
        <begin position="348"/>
        <end position="374"/>
    </location>
</feature>
<feature type="region of interest" description="Disordered" evidence="6">
    <location>
        <begin position="48"/>
        <end position="182"/>
    </location>
</feature>
<dbReference type="PRINTS" id="PR00401">
    <property type="entry name" value="SH2DOMAIN"/>
</dbReference>
<feature type="compositionally biased region" description="Polar residues" evidence="6">
    <location>
        <begin position="91"/>
        <end position="106"/>
    </location>
</feature>
<evidence type="ECO:0000256" key="3">
    <source>
        <dbReference type="ARBA" id="ARBA00057390"/>
    </source>
</evidence>
<feature type="compositionally biased region" description="Low complexity" evidence="6">
    <location>
        <begin position="446"/>
        <end position="460"/>
    </location>
</feature>
<protein>
    <recommendedName>
        <fullName evidence="4">SH2 domain-containing adapter protein D</fullName>
    </recommendedName>
</protein>
<dbReference type="PROSITE" id="PS50001">
    <property type="entry name" value="SH2"/>
    <property type="match status" value="1"/>
</dbReference>
<organism evidence="8">
    <name type="scientific">Clastoptera arizonana</name>
    <name type="common">Arizona spittle bug</name>
    <dbReference type="NCBI Taxonomy" id="38151"/>
    <lineage>
        <taxon>Eukaryota</taxon>
        <taxon>Metazoa</taxon>
        <taxon>Ecdysozoa</taxon>
        <taxon>Arthropoda</taxon>
        <taxon>Hexapoda</taxon>
        <taxon>Insecta</taxon>
        <taxon>Pterygota</taxon>
        <taxon>Neoptera</taxon>
        <taxon>Paraneoptera</taxon>
        <taxon>Hemiptera</taxon>
        <taxon>Auchenorrhyncha</taxon>
        <taxon>Cercopoidea</taxon>
        <taxon>Clastopteridae</taxon>
        <taxon>Clastoptera</taxon>
    </lineage>
</organism>
<feature type="region of interest" description="Disordered" evidence="6">
    <location>
        <begin position="291"/>
        <end position="380"/>
    </location>
</feature>
<evidence type="ECO:0000313" key="8">
    <source>
        <dbReference type="EMBL" id="JAS12098.1"/>
    </source>
</evidence>
<dbReference type="SUPFAM" id="SSF55550">
    <property type="entry name" value="SH2 domain"/>
    <property type="match status" value="1"/>
</dbReference>
<dbReference type="PANTHER" id="PTHR15127:SF32">
    <property type="entry name" value="HEAVYWEIGHT, ISOFORM A"/>
    <property type="match status" value="1"/>
</dbReference>
<dbReference type="InterPro" id="IPR036860">
    <property type="entry name" value="SH2_dom_sf"/>
</dbReference>
<dbReference type="PANTHER" id="PTHR15127">
    <property type="entry name" value="HEAVYWEIGHT, ISOFORM A"/>
    <property type="match status" value="1"/>
</dbReference>